<feature type="region of interest" description="Disordered" evidence="5">
    <location>
        <begin position="228"/>
        <end position="248"/>
    </location>
</feature>
<dbReference type="Pfam" id="PF18044">
    <property type="entry name" value="zf-CCCH_4"/>
    <property type="match status" value="1"/>
</dbReference>
<dbReference type="Gene3D" id="4.10.1000.10">
    <property type="entry name" value="Zinc finger, CCCH-type"/>
    <property type="match status" value="1"/>
</dbReference>
<dbReference type="GO" id="GO:0008270">
    <property type="term" value="F:zinc ion binding"/>
    <property type="evidence" value="ECO:0007669"/>
    <property type="project" value="UniProtKB-KW"/>
</dbReference>
<protein>
    <recommendedName>
        <fullName evidence="6">C3H1-type domain-containing protein</fullName>
    </recommendedName>
</protein>
<keyword evidence="1 4" id="KW-0479">Metal-binding</keyword>
<gene>
    <name evidence="7" type="ORF">Pmar_PMAR007821</name>
</gene>
<evidence type="ECO:0000313" key="8">
    <source>
        <dbReference type="Proteomes" id="UP000007800"/>
    </source>
</evidence>
<dbReference type="EMBL" id="GG680964">
    <property type="protein sequence ID" value="EER05325.1"/>
    <property type="molecule type" value="Genomic_DNA"/>
</dbReference>
<keyword evidence="2 4" id="KW-0863">Zinc-finger</keyword>
<feature type="compositionally biased region" description="Basic and acidic residues" evidence="5">
    <location>
        <begin position="237"/>
        <end position="246"/>
    </location>
</feature>
<dbReference type="PROSITE" id="PS50103">
    <property type="entry name" value="ZF_C3H1"/>
    <property type="match status" value="1"/>
</dbReference>
<dbReference type="SMART" id="SM00356">
    <property type="entry name" value="ZnF_C3H1"/>
    <property type="match status" value="1"/>
</dbReference>
<evidence type="ECO:0000313" key="7">
    <source>
        <dbReference type="EMBL" id="EER05325.1"/>
    </source>
</evidence>
<dbReference type="Proteomes" id="UP000007800">
    <property type="component" value="Unassembled WGS sequence"/>
</dbReference>
<evidence type="ECO:0000256" key="4">
    <source>
        <dbReference type="PROSITE-ProRule" id="PRU00723"/>
    </source>
</evidence>
<dbReference type="OrthoDB" id="435814at2759"/>
<evidence type="ECO:0000256" key="5">
    <source>
        <dbReference type="SAM" id="MobiDB-lite"/>
    </source>
</evidence>
<dbReference type="InParanoid" id="C5LD68"/>
<dbReference type="AlphaFoldDB" id="C5LD68"/>
<evidence type="ECO:0000256" key="2">
    <source>
        <dbReference type="ARBA" id="ARBA00022771"/>
    </source>
</evidence>
<dbReference type="InterPro" id="IPR041367">
    <property type="entry name" value="Znf-CCCH_4"/>
</dbReference>
<evidence type="ECO:0000259" key="6">
    <source>
        <dbReference type="PROSITE" id="PS50103"/>
    </source>
</evidence>
<dbReference type="SUPFAM" id="SSF90229">
    <property type="entry name" value="CCCH zinc finger"/>
    <property type="match status" value="1"/>
</dbReference>
<feature type="zinc finger region" description="C3H1-type" evidence="4">
    <location>
        <begin position="241"/>
        <end position="268"/>
    </location>
</feature>
<reference evidence="7 8" key="1">
    <citation type="submission" date="2008-07" db="EMBL/GenBank/DDBJ databases">
        <authorList>
            <person name="El-Sayed N."/>
            <person name="Caler E."/>
            <person name="Inman J."/>
            <person name="Amedeo P."/>
            <person name="Hass B."/>
            <person name="Wortman J."/>
        </authorList>
    </citation>
    <scope>NUCLEOTIDE SEQUENCE [LARGE SCALE GENOMIC DNA]</scope>
    <source>
        <strain evidence="8">ATCC 50983 / TXsc</strain>
    </source>
</reference>
<proteinExistence type="predicted"/>
<sequence>MTRVTNGLSIAAAATLESLAEEVGAIIRKRRKLHAESDAITQRSTVQVEAIINHSIKNYHSPLPPSLFYGISSSVITAVSNTKNGCYVPFKDIMEKPELPSEGLPDFKQERQSYGGLSTSPVMKGKYPNSSAEWSSCLLRFALLVAGTVDPKVLSPVDILAYGACILTLARSMPLVTTLVYDDRYRRGVAAVMAANAQLSLRQCFLTDTNPALLAEVVSSSLRSANHMRAPAANGSRGRDSQRPEPCRNFARGTCTWGDRCRYAHDLSVKPNSSSTEHPQADSARSRKRPTKQADKPNSYSGGKPDQ</sequence>
<evidence type="ECO:0000256" key="1">
    <source>
        <dbReference type="ARBA" id="ARBA00022723"/>
    </source>
</evidence>
<accession>C5LD68</accession>
<dbReference type="InterPro" id="IPR000571">
    <property type="entry name" value="Znf_CCCH"/>
</dbReference>
<dbReference type="GeneID" id="9041119"/>
<organism evidence="8">
    <name type="scientific">Perkinsus marinus (strain ATCC 50983 / TXsc)</name>
    <dbReference type="NCBI Taxonomy" id="423536"/>
    <lineage>
        <taxon>Eukaryota</taxon>
        <taxon>Sar</taxon>
        <taxon>Alveolata</taxon>
        <taxon>Perkinsozoa</taxon>
        <taxon>Perkinsea</taxon>
        <taxon>Perkinsida</taxon>
        <taxon>Perkinsidae</taxon>
        <taxon>Perkinsus</taxon>
    </lineage>
</organism>
<feature type="domain" description="C3H1-type" evidence="6">
    <location>
        <begin position="241"/>
        <end position="268"/>
    </location>
</feature>
<dbReference type="RefSeq" id="XP_002773509.1">
    <property type="nucleotide sequence ID" value="XM_002773463.1"/>
</dbReference>
<name>C5LD68_PERM5</name>
<evidence type="ECO:0000256" key="3">
    <source>
        <dbReference type="ARBA" id="ARBA00022833"/>
    </source>
</evidence>
<feature type="region of interest" description="Disordered" evidence="5">
    <location>
        <begin position="267"/>
        <end position="307"/>
    </location>
</feature>
<keyword evidence="8" id="KW-1185">Reference proteome</keyword>
<keyword evidence="3 4" id="KW-0862">Zinc</keyword>
<dbReference type="InterPro" id="IPR036855">
    <property type="entry name" value="Znf_CCCH_sf"/>
</dbReference>
<dbReference type="OMA" id="WSGHEIT"/>